<dbReference type="CDD" id="cd04301">
    <property type="entry name" value="NAT_SF"/>
    <property type="match status" value="1"/>
</dbReference>
<comment type="caution">
    <text evidence="4">The sequence shown here is derived from an EMBL/GenBank/DDBJ whole genome shotgun (WGS) entry which is preliminary data.</text>
</comment>
<evidence type="ECO:0000313" key="5">
    <source>
        <dbReference type="Proteomes" id="UP000215199"/>
    </source>
</evidence>
<proteinExistence type="predicted"/>
<dbReference type="InterPro" id="IPR050832">
    <property type="entry name" value="Bact_Acetyltransf"/>
</dbReference>
<dbReference type="AlphaFoldDB" id="A0A229SQ24"/>
<evidence type="ECO:0000256" key="1">
    <source>
        <dbReference type="ARBA" id="ARBA00022679"/>
    </source>
</evidence>
<dbReference type="GO" id="GO:0016747">
    <property type="term" value="F:acyltransferase activity, transferring groups other than amino-acyl groups"/>
    <property type="evidence" value="ECO:0007669"/>
    <property type="project" value="InterPro"/>
</dbReference>
<dbReference type="RefSeq" id="WP_093952896.1">
    <property type="nucleotide sequence ID" value="NZ_NMUL01000053.1"/>
</dbReference>
<reference evidence="5" key="1">
    <citation type="submission" date="2017-07" db="EMBL/GenBank/DDBJ databases">
        <title>Comparative genome mining reveals phylogenetic distribution patterns of secondary metabolites in Amycolatopsis.</title>
        <authorList>
            <person name="Adamek M."/>
            <person name="Alanjary M."/>
            <person name="Sales-Ortells H."/>
            <person name="Goodfellow M."/>
            <person name="Bull A.T."/>
            <person name="Kalinowski J."/>
            <person name="Ziemert N."/>
        </authorList>
    </citation>
    <scope>NUCLEOTIDE SEQUENCE [LARGE SCALE GENOMIC DNA]</scope>
    <source>
        <strain evidence="5">H5</strain>
    </source>
</reference>
<keyword evidence="2" id="KW-0012">Acyltransferase</keyword>
<name>A0A229SQ24_9PSEU</name>
<dbReference type="EMBL" id="NMUL01000053">
    <property type="protein sequence ID" value="OXM60884.1"/>
    <property type="molecule type" value="Genomic_DNA"/>
</dbReference>
<evidence type="ECO:0000259" key="3">
    <source>
        <dbReference type="PROSITE" id="PS51186"/>
    </source>
</evidence>
<dbReference type="OrthoDB" id="9789603at2"/>
<keyword evidence="1 4" id="KW-0808">Transferase</keyword>
<dbReference type="InterPro" id="IPR016181">
    <property type="entry name" value="Acyl_CoA_acyltransferase"/>
</dbReference>
<dbReference type="SUPFAM" id="SSF55729">
    <property type="entry name" value="Acyl-CoA N-acyltransferases (Nat)"/>
    <property type="match status" value="1"/>
</dbReference>
<organism evidence="4 5">
    <name type="scientific">Amycolatopsis vastitatis</name>
    <dbReference type="NCBI Taxonomy" id="1905142"/>
    <lineage>
        <taxon>Bacteria</taxon>
        <taxon>Bacillati</taxon>
        <taxon>Actinomycetota</taxon>
        <taxon>Actinomycetes</taxon>
        <taxon>Pseudonocardiales</taxon>
        <taxon>Pseudonocardiaceae</taxon>
        <taxon>Amycolatopsis</taxon>
    </lineage>
</organism>
<dbReference type="PANTHER" id="PTHR43877">
    <property type="entry name" value="AMINOALKYLPHOSPHONATE N-ACETYLTRANSFERASE-RELATED-RELATED"/>
    <property type="match status" value="1"/>
</dbReference>
<gene>
    <name evidence="4" type="ORF">CF165_40590</name>
</gene>
<dbReference type="Proteomes" id="UP000215199">
    <property type="component" value="Unassembled WGS sequence"/>
</dbReference>
<evidence type="ECO:0000256" key="2">
    <source>
        <dbReference type="ARBA" id="ARBA00023315"/>
    </source>
</evidence>
<dbReference type="PROSITE" id="PS51186">
    <property type="entry name" value="GNAT"/>
    <property type="match status" value="1"/>
</dbReference>
<dbReference type="Gene3D" id="3.40.630.30">
    <property type="match status" value="1"/>
</dbReference>
<dbReference type="Pfam" id="PF00583">
    <property type="entry name" value="Acetyltransf_1"/>
    <property type="match status" value="1"/>
</dbReference>
<keyword evidence="5" id="KW-1185">Reference proteome</keyword>
<sequence length="148" mass="16058">MTTTIRPAGTGDVARLTVLLEQLGYPADEARVRARLDDWLTDPRSVLVVAEADGLVSGVAAFHAMPLLEHDGRRGRLVALVVDDSCRGQGVGRALVAEVEREARRLGCRELEVTSTRTREAAHSFYRGLGYDDVCARSARFIKPLAAG</sequence>
<accession>A0A229SQ24</accession>
<dbReference type="InterPro" id="IPR000182">
    <property type="entry name" value="GNAT_dom"/>
</dbReference>
<protein>
    <submittedName>
        <fullName evidence="4">GNAT family N-acetyltransferase</fullName>
    </submittedName>
</protein>
<evidence type="ECO:0000313" key="4">
    <source>
        <dbReference type="EMBL" id="OXM60884.1"/>
    </source>
</evidence>
<feature type="domain" description="N-acetyltransferase" evidence="3">
    <location>
        <begin position="3"/>
        <end position="148"/>
    </location>
</feature>